<dbReference type="Gene3D" id="3.20.20.140">
    <property type="entry name" value="Metal-dependent hydrolases"/>
    <property type="match status" value="1"/>
</dbReference>
<evidence type="ECO:0000313" key="3">
    <source>
        <dbReference type="Proteomes" id="UP000244855"/>
    </source>
</evidence>
<evidence type="ECO:0000259" key="1">
    <source>
        <dbReference type="Pfam" id="PF07969"/>
    </source>
</evidence>
<dbReference type="OrthoDB" id="194468at2759"/>
<name>A0A2V1DWV3_9PLEO</name>
<dbReference type="STRING" id="97972.A0A2V1DWV3"/>
<dbReference type="InterPro" id="IPR032466">
    <property type="entry name" value="Metal_Hydrolase"/>
</dbReference>
<dbReference type="PANTHER" id="PTHR43135:SF3">
    <property type="entry name" value="ALPHA-D-RIBOSE 1-METHYLPHOSPHONATE 5-TRIPHOSPHATE DIPHOSPHATASE"/>
    <property type="match status" value="1"/>
</dbReference>
<organism evidence="2 3">
    <name type="scientific">Periconia macrospinosa</name>
    <dbReference type="NCBI Taxonomy" id="97972"/>
    <lineage>
        <taxon>Eukaryota</taxon>
        <taxon>Fungi</taxon>
        <taxon>Dikarya</taxon>
        <taxon>Ascomycota</taxon>
        <taxon>Pezizomycotina</taxon>
        <taxon>Dothideomycetes</taxon>
        <taxon>Pleosporomycetidae</taxon>
        <taxon>Pleosporales</taxon>
        <taxon>Massarineae</taxon>
        <taxon>Periconiaceae</taxon>
        <taxon>Periconia</taxon>
    </lineage>
</organism>
<evidence type="ECO:0000313" key="2">
    <source>
        <dbReference type="EMBL" id="PVI01735.1"/>
    </source>
</evidence>
<protein>
    <recommendedName>
        <fullName evidence="1">Amidohydrolase 3 domain-containing protein</fullName>
    </recommendedName>
</protein>
<dbReference type="PANTHER" id="PTHR43135">
    <property type="entry name" value="ALPHA-D-RIBOSE 1-METHYLPHOSPHONATE 5-TRIPHOSPHATE DIPHOSPHATASE"/>
    <property type="match status" value="1"/>
</dbReference>
<dbReference type="InterPro" id="IPR013108">
    <property type="entry name" value="Amidohydro_3"/>
</dbReference>
<accession>A0A2V1DWV3</accession>
<dbReference type="InterPro" id="IPR051781">
    <property type="entry name" value="Metallo-dep_Hydrolase"/>
</dbReference>
<gene>
    <name evidence="2" type="ORF">DM02DRAFT_654214</name>
</gene>
<dbReference type="SUPFAM" id="SSF51556">
    <property type="entry name" value="Metallo-dependent hydrolases"/>
    <property type="match status" value="1"/>
</dbReference>
<dbReference type="AlphaFoldDB" id="A0A2V1DWV3"/>
<reference evidence="2 3" key="1">
    <citation type="journal article" date="2018" name="Sci. Rep.">
        <title>Comparative genomics provides insights into the lifestyle and reveals functional heterogeneity of dark septate endophytic fungi.</title>
        <authorList>
            <person name="Knapp D.G."/>
            <person name="Nemeth J.B."/>
            <person name="Barry K."/>
            <person name="Hainaut M."/>
            <person name="Henrissat B."/>
            <person name="Johnson J."/>
            <person name="Kuo A."/>
            <person name="Lim J.H.P."/>
            <person name="Lipzen A."/>
            <person name="Nolan M."/>
            <person name="Ohm R.A."/>
            <person name="Tamas L."/>
            <person name="Grigoriev I.V."/>
            <person name="Spatafora J.W."/>
            <person name="Nagy L.G."/>
            <person name="Kovacs G.M."/>
        </authorList>
    </citation>
    <scope>NUCLEOTIDE SEQUENCE [LARGE SCALE GENOMIC DNA]</scope>
    <source>
        <strain evidence="2 3">DSE2036</strain>
    </source>
</reference>
<dbReference type="EMBL" id="KZ805353">
    <property type="protein sequence ID" value="PVI01735.1"/>
    <property type="molecule type" value="Genomic_DNA"/>
</dbReference>
<proteinExistence type="predicted"/>
<sequence>MSHAADVTAYKQATTDTGIDGILHVPHDRNLTDAVIQQIKTNGQFVTPTLAIFAAALHRPNPAIIHTSARPTVIYNTRALYRAGIPLLAGTDTVGPIAPEVSIPYGATLHQELGSFVETIGMTPEEATNAATADAAKYHKLDDRGVIREGMRTDLLLLGSNPLEDIKNTRDVAADWVGGRKYPGPSMV</sequence>
<dbReference type="Proteomes" id="UP000244855">
    <property type="component" value="Unassembled WGS sequence"/>
</dbReference>
<feature type="domain" description="Amidohydrolase 3" evidence="1">
    <location>
        <begin position="5"/>
        <end position="164"/>
    </location>
</feature>
<keyword evidence="3" id="KW-1185">Reference proteome</keyword>
<dbReference type="Pfam" id="PF07969">
    <property type="entry name" value="Amidohydro_3"/>
    <property type="match status" value="1"/>
</dbReference>